<dbReference type="PANTHER" id="PTHR10073">
    <property type="entry name" value="DNA MISMATCH REPAIR PROTEIN MLH, PMS, MUTL"/>
    <property type="match status" value="1"/>
</dbReference>
<dbReference type="InterPro" id="IPR042120">
    <property type="entry name" value="MutL_C_dimsub"/>
</dbReference>
<evidence type="ECO:0000259" key="2">
    <source>
        <dbReference type="SMART" id="SM00853"/>
    </source>
</evidence>
<dbReference type="PANTHER" id="PTHR10073:SF47">
    <property type="entry name" value="DNA MISMATCH REPAIR PROTEIN MLH3"/>
    <property type="match status" value="1"/>
</dbReference>
<feature type="domain" description="MutL C-terminal dimerisation" evidence="2">
    <location>
        <begin position="315"/>
        <end position="474"/>
    </location>
</feature>
<evidence type="ECO:0000313" key="3">
    <source>
        <dbReference type="EMBL" id="WFD17586.1"/>
    </source>
</evidence>
<dbReference type="InterPro" id="IPR037198">
    <property type="entry name" value="MutL_C_sf"/>
</dbReference>
<sequence length="527" mass="59371">MPPATWQVTFLHMHPLPPDTACRVRASARLPTLESVVHELVARAVEAGARRVHVDVDLQAWRIVCVDDGQGVVDAWELRPDAHGLRHTPPMACLPWLGLLEVHMQRRMLLQREHRILHRGPSKHRDTRVVVHDVFGGVPVRRRYLARRRQRTMHRLRMRLYAWAHARPSVRITGLGLRGAMPSGRCIHASLTFRTRQDEAWTATLDGTVGGAHAYHFVALNGTPHGFACCDDVPWSGSWWTPLYGVVRSTFALRLEVHRAQTMPELVLPGWTALWERLCQAPPVPRAQGPRAVPLMTRDPTASLVLPASLDRVRAIAQVDNKYVLCLCDASLLCVDQHAVDERIRLERDLTAYVMACLRGEGHSRAIEPCAVPLPAHVGETLRFWGWDVVRSRDDTWHVRAVPAIVPRRADVAQVVTQCATWTAEHADDIRTWLRTAMHAQHGAVSALRYLPPVLRGLLASHACHTALRFEQSLSREQCAQLLAQWRHTTLPFVCAHHRPSAVCVARLPAARPTPFPVRWHVLSQLA</sequence>
<dbReference type="Gene3D" id="3.30.1370.100">
    <property type="entry name" value="MutL, C-terminal domain, regulatory subdomain"/>
    <property type="match status" value="1"/>
</dbReference>
<dbReference type="GO" id="GO:0005524">
    <property type="term" value="F:ATP binding"/>
    <property type="evidence" value="ECO:0007669"/>
    <property type="project" value="InterPro"/>
</dbReference>
<dbReference type="SMART" id="SM00853">
    <property type="entry name" value="MutL_C"/>
    <property type="match status" value="1"/>
</dbReference>
<dbReference type="InterPro" id="IPR038973">
    <property type="entry name" value="MutL/Mlh/Pms-like"/>
</dbReference>
<dbReference type="AlphaFoldDB" id="A0AAJ5Z994"/>
<dbReference type="InterPro" id="IPR042121">
    <property type="entry name" value="MutL_C_regsub"/>
</dbReference>
<dbReference type="Proteomes" id="UP001217582">
    <property type="component" value="Chromosome 8"/>
</dbReference>
<proteinExistence type="inferred from homology"/>
<dbReference type="GO" id="GO:0016887">
    <property type="term" value="F:ATP hydrolysis activity"/>
    <property type="evidence" value="ECO:0007669"/>
    <property type="project" value="InterPro"/>
</dbReference>
<dbReference type="GO" id="GO:0140664">
    <property type="term" value="F:ATP-dependent DNA damage sensor activity"/>
    <property type="evidence" value="ECO:0007669"/>
    <property type="project" value="InterPro"/>
</dbReference>
<gene>
    <name evidence="3" type="ORF">MARU1_003645</name>
</gene>
<dbReference type="GO" id="GO:0032300">
    <property type="term" value="C:mismatch repair complex"/>
    <property type="evidence" value="ECO:0007669"/>
    <property type="project" value="InterPro"/>
</dbReference>
<comment type="similarity">
    <text evidence="1">Belongs to the DNA mismatch repair MutL/HexB family.</text>
</comment>
<dbReference type="SUPFAM" id="SSF55874">
    <property type="entry name" value="ATPase domain of HSP90 chaperone/DNA topoisomerase II/histidine kinase"/>
    <property type="match status" value="1"/>
</dbReference>
<dbReference type="Gene3D" id="3.30.1540.20">
    <property type="entry name" value="MutL, C-terminal domain, dimerisation subdomain"/>
    <property type="match status" value="1"/>
</dbReference>
<reference evidence="3 4" key="1">
    <citation type="submission" date="2023-03" db="EMBL/GenBank/DDBJ databases">
        <title>Mating type loci evolution in Malassezia.</title>
        <authorList>
            <person name="Coelho M.A."/>
        </authorList>
    </citation>
    <scope>NUCLEOTIDE SEQUENCE [LARGE SCALE GENOMIC DNA]</scope>
    <source>
        <strain evidence="3 4">CBS 13387</strain>
    </source>
</reference>
<keyword evidence="4" id="KW-1185">Reference proteome</keyword>
<name>A0AAJ5Z994_9BASI</name>
<dbReference type="InterPro" id="IPR036890">
    <property type="entry name" value="HATPase_C_sf"/>
</dbReference>
<protein>
    <recommendedName>
        <fullName evidence="2">MutL C-terminal dimerisation domain-containing protein</fullName>
    </recommendedName>
</protein>
<dbReference type="SUPFAM" id="SSF118116">
    <property type="entry name" value="DNA mismatch repair protein MutL"/>
    <property type="match status" value="1"/>
</dbReference>
<organism evidence="3 4">
    <name type="scientific">Malassezia arunalokei</name>
    <dbReference type="NCBI Taxonomy" id="1514897"/>
    <lineage>
        <taxon>Eukaryota</taxon>
        <taxon>Fungi</taxon>
        <taxon>Dikarya</taxon>
        <taxon>Basidiomycota</taxon>
        <taxon>Ustilaginomycotina</taxon>
        <taxon>Malasseziomycetes</taxon>
        <taxon>Malasseziales</taxon>
        <taxon>Malasseziaceae</taxon>
        <taxon>Malassezia</taxon>
    </lineage>
</organism>
<accession>A0AAJ5Z994</accession>
<evidence type="ECO:0000256" key="1">
    <source>
        <dbReference type="ARBA" id="ARBA00006082"/>
    </source>
</evidence>
<evidence type="ECO:0000313" key="4">
    <source>
        <dbReference type="Proteomes" id="UP001217582"/>
    </source>
</evidence>
<dbReference type="EMBL" id="CP119923">
    <property type="protein sequence ID" value="WFD17586.1"/>
    <property type="molecule type" value="Genomic_DNA"/>
</dbReference>
<dbReference type="Gene3D" id="3.30.565.10">
    <property type="entry name" value="Histidine kinase-like ATPase, C-terminal domain"/>
    <property type="match status" value="1"/>
</dbReference>
<dbReference type="InterPro" id="IPR014790">
    <property type="entry name" value="MutL_C"/>
</dbReference>
<dbReference type="GO" id="GO:0006298">
    <property type="term" value="P:mismatch repair"/>
    <property type="evidence" value="ECO:0007669"/>
    <property type="project" value="InterPro"/>
</dbReference>